<keyword evidence="1" id="KW-1133">Transmembrane helix</keyword>
<keyword evidence="1" id="KW-0472">Membrane</keyword>
<evidence type="ECO:0000313" key="2">
    <source>
        <dbReference type="EMBL" id="TNV70663.1"/>
    </source>
</evidence>
<feature type="transmembrane region" description="Helical" evidence="1">
    <location>
        <begin position="6"/>
        <end position="25"/>
    </location>
</feature>
<keyword evidence="3" id="KW-1185">Reference proteome</keyword>
<accession>A0A8J8N987</accession>
<feature type="transmembrane region" description="Helical" evidence="1">
    <location>
        <begin position="37"/>
        <end position="55"/>
    </location>
</feature>
<gene>
    <name evidence="2" type="ORF">FGO68_gene8055</name>
</gene>
<evidence type="ECO:0000256" key="1">
    <source>
        <dbReference type="SAM" id="Phobius"/>
    </source>
</evidence>
<comment type="caution">
    <text evidence="2">The sequence shown here is derived from an EMBL/GenBank/DDBJ whole genome shotgun (WGS) entry which is preliminary data.</text>
</comment>
<reference evidence="2" key="1">
    <citation type="submission" date="2019-06" db="EMBL/GenBank/DDBJ databases">
        <authorList>
            <person name="Zheng W."/>
        </authorList>
    </citation>
    <scope>NUCLEOTIDE SEQUENCE</scope>
    <source>
        <strain evidence="2">QDHG01</strain>
    </source>
</reference>
<organism evidence="2 3">
    <name type="scientific">Halteria grandinella</name>
    <dbReference type="NCBI Taxonomy" id="5974"/>
    <lineage>
        <taxon>Eukaryota</taxon>
        <taxon>Sar</taxon>
        <taxon>Alveolata</taxon>
        <taxon>Ciliophora</taxon>
        <taxon>Intramacronucleata</taxon>
        <taxon>Spirotrichea</taxon>
        <taxon>Stichotrichia</taxon>
        <taxon>Sporadotrichida</taxon>
        <taxon>Halteriidae</taxon>
        <taxon>Halteria</taxon>
    </lineage>
</organism>
<sequence length="118" mass="12957">MSCSYSLAASLYWCSYSVCLCYAMPSATPCVQRRYSVVSWPSLNSLVMFLSLIFFKSDFSSWAKVTFCSSLSSLSMSVSLISLSMSTSEMAFQSSLPLFSENLNLSSEGISGKLAPWL</sequence>
<proteinExistence type="predicted"/>
<protein>
    <submittedName>
        <fullName evidence="2">Uncharacterized protein</fullName>
    </submittedName>
</protein>
<name>A0A8J8N987_HALGN</name>
<dbReference type="Proteomes" id="UP000785679">
    <property type="component" value="Unassembled WGS sequence"/>
</dbReference>
<evidence type="ECO:0000313" key="3">
    <source>
        <dbReference type="Proteomes" id="UP000785679"/>
    </source>
</evidence>
<keyword evidence="1" id="KW-0812">Transmembrane</keyword>
<dbReference type="AlphaFoldDB" id="A0A8J8N987"/>
<dbReference type="EMBL" id="RRYP01034157">
    <property type="protein sequence ID" value="TNV70663.1"/>
    <property type="molecule type" value="Genomic_DNA"/>
</dbReference>